<dbReference type="OrthoDB" id="687730at2759"/>
<feature type="compositionally biased region" description="Acidic residues" evidence="1">
    <location>
        <begin position="398"/>
        <end position="407"/>
    </location>
</feature>
<dbReference type="EMBL" id="KZ302086">
    <property type="protein sequence ID" value="PFH47881.1"/>
    <property type="molecule type" value="Genomic_DNA"/>
</dbReference>
<evidence type="ECO:0000256" key="1">
    <source>
        <dbReference type="SAM" id="MobiDB-lite"/>
    </source>
</evidence>
<feature type="compositionally biased region" description="Basic and acidic residues" evidence="1">
    <location>
        <begin position="431"/>
        <end position="445"/>
    </location>
</feature>
<dbReference type="Gene3D" id="2.60.200.20">
    <property type="match status" value="1"/>
</dbReference>
<feature type="region of interest" description="Disordered" evidence="1">
    <location>
        <begin position="537"/>
        <end position="559"/>
    </location>
</feature>
<dbReference type="InterPro" id="IPR051176">
    <property type="entry name" value="Cent_Immune-Sig_Mod"/>
</dbReference>
<reference evidence="3 4" key="1">
    <citation type="submission" date="2014-02" db="EMBL/GenBank/DDBJ databases">
        <title>Transposable element dynamics among asymbiotic and ectomycorrhizal Amanita fungi.</title>
        <authorList>
            <consortium name="DOE Joint Genome Institute"/>
            <person name="Hess J."/>
            <person name="Skrede I."/>
            <person name="Wolfe B."/>
            <person name="LaButti K."/>
            <person name="Ohm R.A."/>
            <person name="Grigoriev I.V."/>
            <person name="Pringle A."/>
        </authorList>
    </citation>
    <scope>NUCLEOTIDE SEQUENCE [LARGE SCALE GENOMIC DNA]</scope>
    <source>
        <strain evidence="3 4">SKay4041</strain>
    </source>
</reference>
<evidence type="ECO:0000313" key="3">
    <source>
        <dbReference type="EMBL" id="PFH47881.1"/>
    </source>
</evidence>
<dbReference type="AlphaFoldDB" id="A0A2A9NHW4"/>
<protein>
    <recommendedName>
        <fullName evidence="2">FHA domain-containing protein</fullName>
    </recommendedName>
</protein>
<dbReference type="SMART" id="SM00240">
    <property type="entry name" value="FHA"/>
    <property type="match status" value="1"/>
</dbReference>
<feature type="region of interest" description="Disordered" evidence="1">
    <location>
        <begin position="152"/>
        <end position="194"/>
    </location>
</feature>
<feature type="region of interest" description="Disordered" evidence="1">
    <location>
        <begin position="394"/>
        <end position="452"/>
    </location>
</feature>
<dbReference type="PROSITE" id="PS50006">
    <property type="entry name" value="FHA_DOMAIN"/>
    <property type="match status" value="1"/>
</dbReference>
<feature type="compositionally biased region" description="Pro residues" evidence="1">
    <location>
        <begin position="275"/>
        <end position="297"/>
    </location>
</feature>
<proteinExistence type="predicted"/>
<feature type="non-terminal residue" evidence="3">
    <location>
        <position position="662"/>
    </location>
</feature>
<accession>A0A2A9NHW4</accession>
<feature type="region of interest" description="Disordered" evidence="1">
    <location>
        <begin position="616"/>
        <end position="662"/>
    </location>
</feature>
<gene>
    <name evidence="3" type="ORF">AMATHDRAFT_114022</name>
</gene>
<dbReference type="InterPro" id="IPR008984">
    <property type="entry name" value="SMAD_FHA_dom_sf"/>
</dbReference>
<feature type="compositionally biased region" description="Polar residues" evidence="1">
    <location>
        <begin position="641"/>
        <end position="651"/>
    </location>
</feature>
<feature type="compositionally biased region" description="Low complexity" evidence="1">
    <location>
        <begin position="156"/>
        <end position="176"/>
    </location>
</feature>
<dbReference type="SUPFAM" id="SSF49879">
    <property type="entry name" value="SMAD/FHA domain"/>
    <property type="match status" value="1"/>
</dbReference>
<feature type="compositionally biased region" description="Polar residues" evidence="1">
    <location>
        <begin position="177"/>
        <end position="194"/>
    </location>
</feature>
<dbReference type="PANTHER" id="PTHR15715:SF37">
    <property type="entry name" value="LD47843P"/>
    <property type="match status" value="1"/>
</dbReference>
<evidence type="ECO:0000259" key="2">
    <source>
        <dbReference type="PROSITE" id="PS50006"/>
    </source>
</evidence>
<dbReference type="Proteomes" id="UP000242287">
    <property type="component" value="Unassembled WGS sequence"/>
</dbReference>
<evidence type="ECO:0000313" key="4">
    <source>
        <dbReference type="Proteomes" id="UP000242287"/>
    </source>
</evidence>
<dbReference type="STRING" id="703135.A0A2A9NHW4"/>
<dbReference type="PANTHER" id="PTHR15715">
    <property type="entry name" value="CENTROSOMAL PROTEIN OF 170 KDA"/>
    <property type="match status" value="1"/>
</dbReference>
<dbReference type="GO" id="GO:0005737">
    <property type="term" value="C:cytoplasm"/>
    <property type="evidence" value="ECO:0007669"/>
    <property type="project" value="TreeGrafter"/>
</dbReference>
<organism evidence="3 4">
    <name type="scientific">Amanita thiersii Skay4041</name>
    <dbReference type="NCBI Taxonomy" id="703135"/>
    <lineage>
        <taxon>Eukaryota</taxon>
        <taxon>Fungi</taxon>
        <taxon>Dikarya</taxon>
        <taxon>Basidiomycota</taxon>
        <taxon>Agaricomycotina</taxon>
        <taxon>Agaricomycetes</taxon>
        <taxon>Agaricomycetidae</taxon>
        <taxon>Agaricales</taxon>
        <taxon>Pluteineae</taxon>
        <taxon>Amanitaceae</taxon>
        <taxon>Amanita</taxon>
    </lineage>
</organism>
<feature type="region of interest" description="Disordered" evidence="1">
    <location>
        <begin position="265"/>
        <end position="318"/>
    </location>
</feature>
<keyword evidence="4" id="KW-1185">Reference proteome</keyword>
<feature type="domain" description="FHA" evidence="2">
    <location>
        <begin position="41"/>
        <end position="97"/>
    </location>
</feature>
<dbReference type="Pfam" id="PF00498">
    <property type="entry name" value="FHA"/>
    <property type="match status" value="1"/>
</dbReference>
<sequence>MPAPAPFPSSQAQQPYPALYLYPINDSFVPKHIALLNNQHVKIGRQTNAKTAPGERNGYFDSKVLSRQHAEVWEEGSKIFIKDVKSSNGTFINGERLSPEGVESQPVELKSDDIVEFGIDIVGEDNKTIIHHKVAARVVCVFNEHDVQVAARAEQHQQQQQQQQQRQQQQQQYHQQGTSSLGQPGTPANGSSNVFNFAGAQQRRTQLAQQGLTGMGGMGGSMRPPGKSGLSFELIFSRLQGELQKSRDTGAELQNLTSSMSDIQDTLGGALPQNIPAPPRTLPPVRPPQPSPPPGEIPPMAMVNGHPEASGQPPPTMPAEALSELQAKLQDTQSSLASHMDKIRVLESVFAEQEALKQEIRGLREMMETHEERLKFELEDYDDDARSIATIVPHELEPVDEEDEENEALEHETQQLSEEAELQVQDLETDEEKHRRREELGRPRTPEPTNLGMGATIHEQVQTSPTHSLGQPLPSVTSQIDERTREISDQVTALSEQVQAILAVKSSLEAQHLAAQATIQALEKKVEVLEAMVKNTQEQSAQVPPPPPAPVTVTPDEPRESLTEMLSEWKRSVQGQWSFVQEEWTHERERLNRAREEFEAKSRQMEVGLEKMSNIQSKNVARFPHANGDVIKPPPNGGYATPSSPRSQSVDSGRYRRGRKRS</sequence>
<name>A0A2A9NHW4_9AGAR</name>
<dbReference type="InterPro" id="IPR000253">
    <property type="entry name" value="FHA_dom"/>
</dbReference>